<dbReference type="AlphaFoldDB" id="A0A1Q3A7T0"/>
<organism evidence="7 8">
    <name type="scientific">Zygosaccharomyces rouxii</name>
    <dbReference type="NCBI Taxonomy" id="4956"/>
    <lineage>
        <taxon>Eukaryota</taxon>
        <taxon>Fungi</taxon>
        <taxon>Dikarya</taxon>
        <taxon>Ascomycota</taxon>
        <taxon>Saccharomycotina</taxon>
        <taxon>Saccharomycetes</taxon>
        <taxon>Saccharomycetales</taxon>
        <taxon>Saccharomycetaceae</taxon>
        <taxon>Zygosaccharomyces</taxon>
    </lineage>
</organism>
<dbReference type="GO" id="GO:0046872">
    <property type="term" value="F:metal ion binding"/>
    <property type="evidence" value="ECO:0007669"/>
    <property type="project" value="UniProtKB-KW"/>
</dbReference>
<dbReference type="SMART" id="SM00331">
    <property type="entry name" value="PP2C_SIG"/>
    <property type="match status" value="1"/>
</dbReference>
<dbReference type="GO" id="GO:0004722">
    <property type="term" value="F:protein serine/threonine phosphatase activity"/>
    <property type="evidence" value="ECO:0007669"/>
    <property type="project" value="InterPro"/>
</dbReference>
<evidence type="ECO:0000256" key="3">
    <source>
        <dbReference type="ARBA" id="ARBA00022801"/>
    </source>
</evidence>
<evidence type="ECO:0000259" key="6">
    <source>
        <dbReference type="PROSITE" id="PS51746"/>
    </source>
</evidence>
<evidence type="ECO:0000256" key="2">
    <source>
        <dbReference type="ARBA" id="ARBA00022723"/>
    </source>
</evidence>
<keyword evidence="2" id="KW-0479">Metal-binding</keyword>
<dbReference type="Gene3D" id="3.60.40.10">
    <property type="entry name" value="PPM-type phosphatase domain"/>
    <property type="match status" value="1"/>
</dbReference>
<dbReference type="PANTHER" id="PTHR13832">
    <property type="entry name" value="PROTEIN PHOSPHATASE 2C"/>
    <property type="match status" value="1"/>
</dbReference>
<protein>
    <recommendedName>
        <fullName evidence="6">PPM-type phosphatase domain-containing protein</fullName>
    </recommendedName>
</protein>
<name>A0A1Q3A7T0_ZYGRO</name>
<dbReference type="CDD" id="cd00143">
    <property type="entry name" value="PP2Cc"/>
    <property type="match status" value="1"/>
</dbReference>
<accession>A0A1Q3A7T0</accession>
<evidence type="ECO:0000313" key="7">
    <source>
        <dbReference type="EMBL" id="GAV51620.1"/>
    </source>
</evidence>
<dbReference type="EMBL" id="BDGX01000032">
    <property type="protein sequence ID" value="GAV51620.1"/>
    <property type="molecule type" value="Genomic_DNA"/>
</dbReference>
<dbReference type="Proteomes" id="UP000187013">
    <property type="component" value="Unassembled WGS sequence"/>
</dbReference>
<dbReference type="SUPFAM" id="SSF81606">
    <property type="entry name" value="PP2C-like"/>
    <property type="match status" value="1"/>
</dbReference>
<reference evidence="7 8" key="1">
    <citation type="submission" date="2016-08" db="EMBL/GenBank/DDBJ databases">
        <title>Draft genome sequence of allopolyploid Zygosaccharomyces rouxii.</title>
        <authorList>
            <person name="Watanabe J."/>
            <person name="Uehara K."/>
            <person name="Mogi Y."/>
            <person name="Tsukioka Y."/>
        </authorList>
    </citation>
    <scope>NUCLEOTIDE SEQUENCE [LARGE SCALE GENOMIC DNA]</scope>
    <source>
        <strain evidence="7 8">NBRC 110957</strain>
    </source>
</reference>
<dbReference type="PROSITE" id="PS51746">
    <property type="entry name" value="PPM_2"/>
    <property type="match status" value="1"/>
</dbReference>
<dbReference type="FunFam" id="3.60.40.10:FF:000054">
    <property type="entry name" value="Protein phosphatase type 2C"/>
    <property type="match status" value="1"/>
</dbReference>
<dbReference type="Pfam" id="PF00481">
    <property type="entry name" value="PP2C"/>
    <property type="match status" value="1"/>
</dbReference>
<dbReference type="PROSITE" id="PS01032">
    <property type="entry name" value="PPM_1"/>
    <property type="match status" value="1"/>
</dbReference>
<feature type="domain" description="PPM-type phosphatase" evidence="6">
    <location>
        <begin position="20"/>
        <end position="281"/>
    </location>
</feature>
<dbReference type="SMART" id="SM00332">
    <property type="entry name" value="PP2Cc"/>
    <property type="match status" value="1"/>
</dbReference>
<dbReference type="InterPro" id="IPR036457">
    <property type="entry name" value="PPM-type-like_dom_sf"/>
</dbReference>
<keyword evidence="3 5" id="KW-0378">Hydrolase</keyword>
<keyword evidence="4 5" id="KW-0904">Protein phosphatase</keyword>
<proteinExistence type="inferred from homology"/>
<sequence length="281" mass="31670">MGFNEEDISETPKEYQLTYQVGVAENKNAKFRKTMEDVHTYVKNFASRLDWGYFAVFDGHAGSQASKWCGSHLHSVVEEKLLEDETRDVREVLNESFVSVDRQINTKLSGNSGCTAAVCILRWEVPDDVDNQTADFSQHTRKLYTANVGDSRIVLFRKGRSVRLTYDHKASDVLEMQRIEKSGGLIMKSRVNGMLAVTRSFGDKIFDGLVVGNPFTTSVELTRDDEFLIVACDGLWDVIDDQDACELIRDIEEPNEAAKTLVRYALENGTTDNVTAMVVYL</sequence>
<evidence type="ECO:0000256" key="4">
    <source>
        <dbReference type="ARBA" id="ARBA00022912"/>
    </source>
</evidence>
<evidence type="ECO:0000256" key="5">
    <source>
        <dbReference type="RuleBase" id="RU003465"/>
    </source>
</evidence>
<gene>
    <name evidence="7" type="ORF">ZYGR_0AF00910</name>
</gene>
<comment type="similarity">
    <text evidence="1 5">Belongs to the PP2C family.</text>
</comment>
<dbReference type="PANTHER" id="PTHR13832:SF837">
    <property type="entry name" value="PROTEIN PHOSPHATASE 2C-LIKE DOMAIN-CONTAINING PROTEIN 1"/>
    <property type="match status" value="1"/>
</dbReference>
<evidence type="ECO:0000256" key="1">
    <source>
        <dbReference type="ARBA" id="ARBA00006702"/>
    </source>
</evidence>
<comment type="caution">
    <text evidence="7">The sequence shown here is derived from an EMBL/GenBank/DDBJ whole genome shotgun (WGS) entry which is preliminary data.</text>
</comment>
<evidence type="ECO:0000313" key="8">
    <source>
        <dbReference type="Proteomes" id="UP000187013"/>
    </source>
</evidence>
<dbReference type="OrthoDB" id="10264738at2759"/>
<dbReference type="InterPro" id="IPR015655">
    <property type="entry name" value="PP2C"/>
</dbReference>
<dbReference type="InterPro" id="IPR000222">
    <property type="entry name" value="PP2C_BS"/>
</dbReference>
<dbReference type="InterPro" id="IPR001932">
    <property type="entry name" value="PPM-type_phosphatase-like_dom"/>
</dbReference>